<keyword evidence="4" id="KW-1185">Reference proteome</keyword>
<feature type="compositionally biased region" description="Basic and acidic residues" evidence="2">
    <location>
        <begin position="1674"/>
        <end position="1685"/>
    </location>
</feature>
<feature type="region of interest" description="Disordered" evidence="2">
    <location>
        <begin position="460"/>
        <end position="641"/>
    </location>
</feature>
<sequence>MVVLDLISKKPSSVRGYLDQIHTTIALISDTSDHDAEITRLEKERDEQLQQLEIAHESAIKEGEEARLREEQEIEEQIKREEEEIAERRRREDEERKLRIESAVKEREKVRQEEEEKRKVEFENRHKRVEDGVDEEMERLEDELEKRMTHGQKALEDLDAARREINRQIDQQLNVPTVLPKIQYKSRKKAVLNSRQPDIPSEKQEVRELKEDDRNNLDTNENSSRDANEHKDEEAQDNRANIVDNEAILELEPLQKMEMQPSSPSAEEVVHREQELRSPEVEHVEEISKPIEETTVSIPEERHVEPDVAQKPEHDPLLENYAQEHAQEIEQDVAKPVVVVSKEINDVYEAHPKDARAISDVTSKDQTEEAPSVEISQNEIIEASSEESEVSDDYTGESRTVEIIPEIVEDGLSQDHTSIQIPKEVETSSPYDQNESPADREAREEIAKLNEEIRRAMEEEAAGAMIPHEEARDLTYDTSEEESNRSEPIHARDVVKNHDFANEAAAEKKDITKDGLPEIGSPKSPKISEVPAENEDIEPNIPPETAVAENALENEVASESNETDDKEVLGPEEQVKSMTQDLLQTTPQVPPVAEKPSSEQTLHIDSTLENQGSSESNKLIVDESPDQTTIDETDEKPVDLREMPVSPAMTNEESIPGNLDHGIVEAEDESLAKKFSSSANQEAASHVKKEPAMVPNDLESVYEDEPTTLSQSELEEMQTAVRKSSEAETIQLNESPLQSEHLSENQLEIDPSQEQFMEIVSAEDKTAEKVPKLAETFDFTGENAPTTTGENITGEDPLVSSLAENELEAKTKEVVSDEDPTEQNKKQSETDFNKETKFEDNDNSRSKRLSESRVVSQSILDEAGETKDILDENFSDSEQTSEVVDSGTETHGDHISPTDSQITTDNHIGMNDITVPTQEEHHFKDDSIDNLTNSALHDNSNLESELLETRDVTLSDMAQDMEVAVEPVVTIIEQVHDDQEDLNVISKSDEVEAHELETSLNKSVLKDEDSNDSEQIPETIDESIQLPGHIKHPFDETLVTHETENEDSSKNEPVITEQEESVSGSLVPDTEIKDSKITDQEIDPSLDVTLEGLQPNTAEADAPDPQESEGVEGVSLNLNVGSPLPSPTHQKVTINDGEKPQLESDSVENRVNLEEMGEQEEDSKVDDSTSPQDIRDVEALSSIQIQPENKAPREVIKTPEDDVPTYQEEGTFEKINGGTSPENPELHEIKKLLSTSVEEPVKNGRNLDDAEIEEDAIHAESQNDEIPKVETIPVPDSPIIGPIELPITAGETHYELDRESESGKDGMIGNGADGISLQSPVNEDERTNDKEDAHTGDLGGINHTKGPEITDTMMPTPSSITSVIPEYTHNIKSTEGTELSTGSEEIHIDSPLQVTTTSPATVQPQQVPYEDPEDVRAREEITRLNEEFMKAIEEEQADEDAKDSLGVDTVKDIKHMEAYDPAGEEKQAQNSQQSTEYAVSKEEISLLNEQMESPSQKQEDAKKTVETEEKKEENHEVSAIIEAQTLEQEQPSVHLDEAYKDEEHAEEHIPDTSNSLVHQSEKLNTSDQSGKITSEEKSDQSITDEISEDVEIPQHVHEHHGFQDSDSEGEETELLSESENEWDHSVVDEEKPLAFLETIHEESHDEGVSHIGENTEDEDEDEEIPKSRFFHPHWKYEDMNDDGHPKQQGANKSSEAQESSSRSLSSELISAPGFSHNPQYDQHHVEPSVFPAIDHSETEKHSSTSVPEAEQAEHNSHDELEHPSKFNNEVSKPQSIKRPQTPMQLVPVETDDNEILSPHTINGTNQSFDDKNLEATHEDSSHYKGAILPRVLEPSPIIEESNSNPGKSEEMEQKSMSQIDSLAPEAGPPRRPKSLYHRNSDLSPEHEAVFSRVSQIRSSLVPSPEPNHISNGALSPRSRSERFPPDEHRNYLDVSINNTYNGWGYSNISDDDQLNDYRTYLNTDIGRDRSHTVDTVPSFEHYASDDGESGPPTPPQQPQYSDPVSQQQPHISQMLAPEFQSSEGWSLTNDDTHDDSTNQEENHDDVVKSPNPQEAVEFDSLNPQEYKSPIPSPVKSSFNVGNVHVEREDPPTSLSNPPSLLPPDKILGSNAPALSSGFTPQTPSASTQVDEKPTSQLPQNLRSVPWTQSEDPYKTSNQEKENASPQRKSRPVSSIFARTRSLFESAGSNDSNSPPKQRPLSGMSIFNVSQPSRSTPSPAPVQTRPHSQSISSFRSVSSSKRSSLHLSESVNTNADYDPNTDAEFLPKSLDGDGRLPSPVFGLPGHRSSGSFDNGRDLHGDEDDPYYTQKGSRASGSWVGGFTGMSSRGAMAEGEPLLRDGN</sequence>
<accession>A0A5M9JUZ2</accession>
<feature type="compositionally biased region" description="Basic and acidic residues" evidence="2">
    <location>
        <begin position="1136"/>
        <end position="1153"/>
    </location>
</feature>
<feature type="region of interest" description="Disordered" evidence="2">
    <location>
        <begin position="2023"/>
        <end position="2318"/>
    </location>
</feature>
<feature type="compositionally biased region" description="Acidic residues" evidence="2">
    <location>
        <begin position="1155"/>
        <end position="1164"/>
    </location>
</feature>
<feature type="compositionally biased region" description="Low complexity" evidence="2">
    <location>
        <begin position="1693"/>
        <end position="1711"/>
    </location>
</feature>
<feature type="compositionally biased region" description="Basic and acidic residues" evidence="2">
    <location>
        <begin position="356"/>
        <end position="367"/>
    </location>
</feature>
<feature type="compositionally biased region" description="Basic and acidic residues" evidence="2">
    <location>
        <begin position="1032"/>
        <end position="1050"/>
    </location>
</feature>
<feature type="compositionally biased region" description="Polar residues" evidence="2">
    <location>
        <begin position="1998"/>
        <end position="2011"/>
    </location>
</feature>
<feature type="coiled-coil region" evidence="1">
    <location>
        <begin position="38"/>
        <end position="125"/>
    </location>
</feature>
<reference evidence="3 4" key="1">
    <citation type="submission" date="2019-06" db="EMBL/GenBank/DDBJ databases">
        <title>Genome Sequence of the Brown Rot Fungal Pathogen Monilinia fructicola.</title>
        <authorList>
            <person name="De Miccolis Angelini R.M."/>
            <person name="Landi L."/>
            <person name="Abate D."/>
            <person name="Pollastro S."/>
            <person name="Romanazzi G."/>
            <person name="Faretra F."/>
        </authorList>
    </citation>
    <scope>NUCLEOTIDE SEQUENCE [LARGE SCALE GENOMIC DNA]</scope>
    <source>
        <strain evidence="3 4">Mfrc123</strain>
    </source>
</reference>
<feature type="compositionally biased region" description="Polar residues" evidence="2">
    <location>
        <begin position="897"/>
        <end position="906"/>
    </location>
</feature>
<feature type="compositionally biased region" description="Polar residues" evidence="2">
    <location>
        <begin position="427"/>
        <end position="436"/>
    </location>
</feature>
<dbReference type="Proteomes" id="UP000322873">
    <property type="component" value="Unassembled WGS sequence"/>
</dbReference>
<feature type="compositionally biased region" description="Low complexity" evidence="2">
    <location>
        <begin position="2227"/>
        <end position="2249"/>
    </location>
</feature>
<feature type="compositionally biased region" description="Polar residues" evidence="2">
    <location>
        <begin position="576"/>
        <end position="587"/>
    </location>
</feature>
<feature type="compositionally biased region" description="Basic and acidic residues" evidence="2">
    <location>
        <begin position="299"/>
        <end position="311"/>
    </location>
</feature>
<feature type="compositionally biased region" description="Basic and acidic residues" evidence="2">
    <location>
        <begin position="1751"/>
        <end position="1764"/>
    </location>
</feature>
<feature type="region of interest" description="Disordered" evidence="2">
    <location>
        <begin position="1454"/>
        <end position="1926"/>
    </location>
</feature>
<feature type="compositionally biased region" description="Basic and acidic residues" evidence="2">
    <location>
        <begin position="822"/>
        <end position="851"/>
    </location>
</feature>
<feature type="compositionally biased region" description="Basic and acidic residues" evidence="2">
    <location>
        <begin position="1534"/>
        <end position="1550"/>
    </location>
</feature>
<feature type="compositionally biased region" description="Basic and acidic residues" evidence="2">
    <location>
        <begin position="1292"/>
        <end position="1304"/>
    </location>
</feature>
<feature type="region of interest" description="Disordered" evidence="2">
    <location>
        <begin position="718"/>
        <end position="747"/>
    </location>
</feature>
<feature type="compositionally biased region" description="Basic and acidic residues" evidence="2">
    <location>
        <begin position="2151"/>
        <end position="2162"/>
    </location>
</feature>
<feature type="compositionally biased region" description="Basic and acidic residues" evidence="2">
    <location>
        <begin position="1808"/>
        <end position="1822"/>
    </location>
</feature>
<protein>
    <submittedName>
        <fullName evidence="3">Uncharacterized protein</fullName>
    </submittedName>
</protein>
<comment type="caution">
    <text evidence="3">The sequence shown here is derived from an EMBL/GenBank/DDBJ whole genome shotgun (WGS) entry which is preliminary data.</text>
</comment>
<feature type="region of interest" description="Disordered" evidence="2">
    <location>
        <begin position="1979"/>
        <end position="2011"/>
    </location>
</feature>
<feature type="region of interest" description="Disordered" evidence="2">
    <location>
        <begin position="776"/>
        <end position="907"/>
    </location>
</feature>
<evidence type="ECO:0000313" key="3">
    <source>
        <dbReference type="EMBL" id="KAA8570665.1"/>
    </source>
</evidence>
<feature type="compositionally biased region" description="Acidic residues" evidence="2">
    <location>
        <begin position="1101"/>
        <end position="1110"/>
    </location>
</feature>
<feature type="compositionally biased region" description="Basic and acidic residues" evidence="2">
    <location>
        <begin position="1070"/>
        <end position="1079"/>
    </location>
</feature>
<feature type="compositionally biased region" description="Basic and acidic residues" evidence="2">
    <location>
        <begin position="1323"/>
        <end position="1335"/>
    </location>
</feature>
<feature type="region of interest" description="Disordered" evidence="2">
    <location>
        <begin position="998"/>
        <end position="1224"/>
    </location>
</feature>
<dbReference type="EMBL" id="VICG01000006">
    <property type="protein sequence ID" value="KAA8570665.1"/>
    <property type="molecule type" value="Genomic_DNA"/>
</dbReference>
<feature type="compositionally biased region" description="Basic and acidic residues" evidence="2">
    <location>
        <begin position="200"/>
        <end position="216"/>
    </location>
</feature>
<feature type="region of interest" description="Disordered" evidence="2">
    <location>
        <begin position="1395"/>
        <end position="1416"/>
    </location>
</feature>
<feature type="region of interest" description="Disordered" evidence="2">
    <location>
        <begin position="674"/>
        <end position="696"/>
    </location>
</feature>
<feature type="compositionally biased region" description="Basic and acidic residues" evidence="2">
    <location>
        <begin position="1621"/>
        <end position="1648"/>
    </location>
</feature>
<feature type="compositionally biased region" description="Polar residues" evidence="2">
    <location>
        <begin position="2204"/>
        <end position="2216"/>
    </location>
</feature>
<feature type="compositionally biased region" description="Polar residues" evidence="2">
    <location>
        <begin position="1468"/>
        <end position="1477"/>
    </location>
</feature>
<feature type="compositionally biased region" description="Basic and acidic residues" evidence="2">
    <location>
        <begin position="1454"/>
        <end position="1467"/>
    </location>
</feature>
<feature type="compositionally biased region" description="Acidic residues" evidence="2">
    <location>
        <begin position="384"/>
        <end position="395"/>
    </location>
</feature>
<organism evidence="3 4">
    <name type="scientific">Monilinia fructicola</name>
    <name type="common">Brown rot fungus</name>
    <name type="synonym">Ciboria fructicola</name>
    <dbReference type="NCBI Taxonomy" id="38448"/>
    <lineage>
        <taxon>Eukaryota</taxon>
        <taxon>Fungi</taxon>
        <taxon>Dikarya</taxon>
        <taxon>Ascomycota</taxon>
        <taxon>Pezizomycotina</taxon>
        <taxon>Leotiomycetes</taxon>
        <taxon>Helotiales</taxon>
        <taxon>Sclerotiniaceae</taxon>
        <taxon>Monilinia</taxon>
    </lineage>
</organism>
<name>A0A5M9JUZ2_MONFR</name>
<feature type="compositionally biased region" description="Polar residues" evidence="2">
    <location>
        <begin position="2112"/>
        <end position="2150"/>
    </location>
</feature>
<evidence type="ECO:0000313" key="4">
    <source>
        <dbReference type="Proteomes" id="UP000322873"/>
    </source>
</evidence>
<feature type="compositionally biased region" description="Polar residues" evidence="2">
    <location>
        <begin position="727"/>
        <end position="746"/>
    </location>
</feature>
<feature type="compositionally biased region" description="Basic and acidic residues" evidence="2">
    <location>
        <begin position="1497"/>
        <end position="1516"/>
    </location>
</feature>
<feature type="compositionally biased region" description="Basic and acidic residues" evidence="2">
    <location>
        <begin position="1190"/>
        <end position="1200"/>
    </location>
</feature>
<feature type="compositionally biased region" description="Polar residues" evidence="2">
    <location>
        <begin position="1892"/>
        <end position="1901"/>
    </location>
</feature>
<keyword evidence="1" id="KW-0175">Coiled coil</keyword>
<feature type="compositionally biased region" description="Basic and acidic residues" evidence="2">
    <location>
        <begin position="482"/>
        <end position="516"/>
    </location>
</feature>
<feature type="compositionally biased region" description="Basic and acidic residues" evidence="2">
    <location>
        <begin position="268"/>
        <end position="292"/>
    </location>
</feature>
<feature type="compositionally biased region" description="Basic and acidic residues" evidence="2">
    <location>
        <begin position="2030"/>
        <end position="2047"/>
    </location>
</feature>
<feature type="compositionally biased region" description="Polar residues" evidence="2">
    <location>
        <begin position="876"/>
        <end position="887"/>
    </location>
</feature>
<feature type="compositionally biased region" description="Polar residues" evidence="2">
    <location>
        <begin position="598"/>
        <end position="617"/>
    </location>
</feature>
<feature type="compositionally biased region" description="Low complexity" evidence="2">
    <location>
        <begin position="374"/>
        <end position="383"/>
    </location>
</feature>
<gene>
    <name evidence="3" type="ORF">EYC84_000063</name>
</gene>
<feature type="region of interest" description="Disordered" evidence="2">
    <location>
        <begin position="1258"/>
        <end position="1361"/>
    </location>
</feature>
<feature type="region of interest" description="Disordered" evidence="2">
    <location>
        <begin position="356"/>
        <end position="445"/>
    </location>
</feature>
<feature type="compositionally biased region" description="Acidic residues" evidence="2">
    <location>
        <begin position="1654"/>
        <end position="1663"/>
    </location>
</feature>
<feature type="compositionally biased region" description="Polar residues" evidence="2">
    <location>
        <begin position="1487"/>
        <end position="1496"/>
    </location>
</feature>
<feature type="compositionally biased region" description="Acidic residues" evidence="2">
    <location>
        <begin position="623"/>
        <end position="634"/>
    </location>
</feature>
<feature type="compositionally biased region" description="Acidic residues" evidence="2">
    <location>
        <begin position="1605"/>
        <end position="1620"/>
    </location>
</feature>
<feature type="compositionally biased region" description="Basic and acidic residues" evidence="2">
    <location>
        <begin position="1592"/>
        <end position="1603"/>
    </location>
</feature>
<evidence type="ECO:0000256" key="2">
    <source>
        <dbReference type="SAM" id="MobiDB-lite"/>
    </source>
</evidence>
<feature type="compositionally biased region" description="Basic and acidic residues" evidence="2">
    <location>
        <begin position="1878"/>
        <end position="1889"/>
    </location>
</feature>
<feature type="compositionally biased region" description="Polar residues" evidence="2">
    <location>
        <begin position="2186"/>
        <end position="2195"/>
    </location>
</feature>
<proteinExistence type="predicted"/>
<evidence type="ECO:0000256" key="1">
    <source>
        <dbReference type="SAM" id="Coils"/>
    </source>
</evidence>
<feature type="region of interest" description="Disordered" evidence="2">
    <location>
        <begin position="167"/>
        <end position="311"/>
    </location>
</feature>
<feature type="compositionally biased region" description="Low complexity" evidence="2">
    <location>
        <begin position="543"/>
        <end position="560"/>
    </location>
</feature>
<dbReference type="VEuPathDB" id="FungiDB:MFRU_011g02680"/>
<feature type="compositionally biased region" description="Basic and acidic residues" evidence="2">
    <location>
        <begin position="566"/>
        <end position="575"/>
    </location>
</feature>
<feature type="compositionally biased region" description="Polar residues" evidence="2">
    <location>
        <begin position="1551"/>
        <end position="1572"/>
    </location>
</feature>
<feature type="compositionally biased region" description="Basic and acidic residues" evidence="2">
    <location>
        <begin position="223"/>
        <end position="237"/>
    </location>
</feature>
<feature type="compositionally biased region" description="Polar residues" evidence="2">
    <location>
        <begin position="1395"/>
        <end position="1406"/>
    </location>
</feature>
<feature type="compositionally biased region" description="Polar residues" evidence="2">
    <location>
        <begin position="1765"/>
        <end position="1783"/>
    </location>
</feature>